<evidence type="ECO:0000313" key="1">
    <source>
        <dbReference type="EMBL" id="OMO85998.1"/>
    </source>
</evidence>
<keyword evidence="2" id="KW-1185">Reference proteome</keyword>
<gene>
    <name evidence="1" type="ORF">COLO4_21354</name>
</gene>
<sequence length="199" mass="22167">MGRGEDCVFLVWVLVGRKNGRICGGPFLEASEVVGEKESFPREGGEMSVEDVRSRQMSVFWKESERAYEGDPLCERECGIFWCVWSESREKNCEESIKGQREIGGSQGLCGYCVSLGGETVSRMGRERESSLAIRWSQPVYIYQMQCVSSFLSPPSSACLPVGVAEPATELVKWCCFTLVAEVEWGNWESSCSQPEAAK</sequence>
<organism evidence="1 2">
    <name type="scientific">Corchorus olitorius</name>
    <dbReference type="NCBI Taxonomy" id="93759"/>
    <lineage>
        <taxon>Eukaryota</taxon>
        <taxon>Viridiplantae</taxon>
        <taxon>Streptophyta</taxon>
        <taxon>Embryophyta</taxon>
        <taxon>Tracheophyta</taxon>
        <taxon>Spermatophyta</taxon>
        <taxon>Magnoliopsida</taxon>
        <taxon>eudicotyledons</taxon>
        <taxon>Gunneridae</taxon>
        <taxon>Pentapetalae</taxon>
        <taxon>rosids</taxon>
        <taxon>malvids</taxon>
        <taxon>Malvales</taxon>
        <taxon>Malvaceae</taxon>
        <taxon>Grewioideae</taxon>
        <taxon>Apeibeae</taxon>
        <taxon>Corchorus</taxon>
    </lineage>
</organism>
<dbReference type="EMBL" id="AWUE01017642">
    <property type="protein sequence ID" value="OMO85998.1"/>
    <property type="molecule type" value="Genomic_DNA"/>
</dbReference>
<accession>A0A1R3ITT5</accession>
<dbReference type="Proteomes" id="UP000187203">
    <property type="component" value="Unassembled WGS sequence"/>
</dbReference>
<dbReference type="AlphaFoldDB" id="A0A1R3ITT5"/>
<protein>
    <submittedName>
        <fullName evidence="1">Anaphase promoting complex 3</fullName>
    </submittedName>
</protein>
<proteinExistence type="predicted"/>
<name>A0A1R3ITT5_9ROSI</name>
<reference evidence="2" key="1">
    <citation type="submission" date="2013-09" db="EMBL/GenBank/DDBJ databases">
        <title>Corchorus olitorius genome sequencing.</title>
        <authorList>
            <person name="Alam M."/>
            <person name="Haque M.S."/>
            <person name="Islam M.S."/>
            <person name="Emdad E.M."/>
            <person name="Islam M.M."/>
            <person name="Ahmed B."/>
            <person name="Halim A."/>
            <person name="Hossen Q.M.M."/>
            <person name="Hossain M.Z."/>
            <person name="Ahmed R."/>
            <person name="Khan M.M."/>
            <person name="Islam R."/>
            <person name="Rashid M.M."/>
            <person name="Khan S.A."/>
            <person name="Rahman M.S."/>
            <person name="Alam M."/>
            <person name="Yahiya A.S."/>
            <person name="Khan M.S."/>
            <person name="Azam M.S."/>
            <person name="Haque T."/>
            <person name="Lashkar M.Z.H."/>
            <person name="Akhand A.I."/>
            <person name="Morshed G."/>
            <person name="Roy S."/>
            <person name="Uddin K.S."/>
            <person name="Rabeya T."/>
            <person name="Hossain A.S."/>
            <person name="Chowdhury A."/>
            <person name="Snigdha A.R."/>
            <person name="Mortoza M.S."/>
            <person name="Matin S.A."/>
            <person name="Hoque S.M.E."/>
            <person name="Islam M.K."/>
            <person name="Roy D.K."/>
            <person name="Haider R."/>
            <person name="Moosa M.M."/>
            <person name="Elias S.M."/>
            <person name="Hasan A.M."/>
            <person name="Jahan S."/>
            <person name="Shafiuddin M."/>
            <person name="Mahmood N."/>
            <person name="Shommy N.S."/>
        </authorList>
    </citation>
    <scope>NUCLEOTIDE SEQUENCE [LARGE SCALE GENOMIC DNA]</scope>
    <source>
        <strain evidence="2">cv. O-4</strain>
    </source>
</reference>
<evidence type="ECO:0000313" key="2">
    <source>
        <dbReference type="Proteomes" id="UP000187203"/>
    </source>
</evidence>
<comment type="caution">
    <text evidence="1">The sequence shown here is derived from an EMBL/GenBank/DDBJ whole genome shotgun (WGS) entry which is preliminary data.</text>
</comment>